<proteinExistence type="predicted"/>
<protein>
    <recommendedName>
        <fullName evidence="3">Methyltransferase FkbM domain-containing protein</fullName>
    </recommendedName>
</protein>
<evidence type="ECO:0000313" key="2">
    <source>
        <dbReference type="Proteomes" id="UP000655016"/>
    </source>
</evidence>
<name>A0ABQ1U4J2_9FLAO</name>
<sequence>MSFILEKFHKFKSFIQKFNSIYYGVKKMNQDYQRDLYSYKNVKVNMGQIQSQLNSQKTIINNINEVEFQVFSQFGDDGIIQWLINYLEIPNKTFIEFGVEKYIESNTRFLLFNDNWKGLVIDGDKKNIDYIKNDVVSYFFDLQSICSFITKDNINELIESRNFNVEPGLLSIDIDGNDYWIWKSLENINPIIVISEYNAEFGLNSWTIPYKQDFVWDKKNDMYYWGTSLVSLCDLAEQKGYSFVGCNSQGNNAYFIRNDKMKDLKKLSVEEGFKNAKFSLSRKIDGEQFSDVEKRNTLIGKEVYNTRTNKVELIDLIGRV</sequence>
<dbReference type="Proteomes" id="UP000655016">
    <property type="component" value="Unassembled WGS sequence"/>
</dbReference>
<gene>
    <name evidence="1" type="ORF">GCM10011518_16960</name>
</gene>
<keyword evidence="2" id="KW-1185">Reference proteome</keyword>
<dbReference type="EMBL" id="BMKP01000003">
    <property type="protein sequence ID" value="GGF08341.1"/>
    <property type="molecule type" value="Genomic_DNA"/>
</dbReference>
<evidence type="ECO:0000313" key="1">
    <source>
        <dbReference type="EMBL" id="GGF08341.1"/>
    </source>
</evidence>
<dbReference type="RefSeq" id="WP_208797379.1">
    <property type="nucleotide sequence ID" value="NZ_BMKP01000003.1"/>
</dbReference>
<accession>A0ABQ1U4J2</accession>
<comment type="caution">
    <text evidence="1">The sequence shown here is derived from an EMBL/GenBank/DDBJ whole genome shotgun (WGS) entry which is preliminary data.</text>
</comment>
<evidence type="ECO:0008006" key="3">
    <source>
        <dbReference type="Google" id="ProtNLM"/>
    </source>
</evidence>
<reference evidence="2" key="1">
    <citation type="journal article" date="2019" name="Int. J. Syst. Evol. Microbiol.">
        <title>The Global Catalogue of Microorganisms (GCM) 10K type strain sequencing project: providing services to taxonomists for standard genome sequencing and annotation.</title>
        <authorList>
            <consortium name="The Broad Institute Genomics Platform"/>
            <consortium name="The Broad Institute Genome Sequencing Center for Infectious Disease"/>
            <person name="Wu L."/>
            <person name="Ma J."/>
        </authorList>
    </citation>
    <scope>NUCLEOTIDE SEQUENCE [LARGE SCALE GENOMIC DNA]</scope>
    <source>
        <strain evidence="2">CGMCC 1.16060</strain>
    </source>
</reference>
<organism evidence="1 2">
    <name type="scientific">Flavobacterium limi</name>
    <dbReference type="NCBI Taxonomy" id="2045105"/>
    <lineage>
        <taxon>Bacteria</taxon>
        <taxon>Pseudomonadati</taxon>
        <taxon>Bacteroidota</taxon>
        <taxon>Flavobacteriia</taxon>
        <taxon>Flavobacteriales</taxon>
        <taxon>Flavobacteriaceae</taxon>
        <taxon>Flavobacterium</taxon>
    </lineage>
</organism>